<sequence length="424" mass="47353">MRAANPSVDPVNVVQALVYTLLDVFDATRDLHQTLRVKEKREYEQSLRAKGYPSSRRIEYVEDDEFDGDEAIVMDKAAIKRQYELGCQEIGTQFAVGDVLSHTALQSQIITLQSVLVTTFLYGPTSSSSVSHQLSNLGKSSRTAGTTCVDILAAQQQRQRVTLPSVTRSRRSTIAHTSPTKTLLYPTTINGASSVSTTLVESRHEPLRVRSGSPANTTILEWQSQLKPERADTDITSLAGSTSYGVKSASPTLYCPYALDLQRYRDQSLSSCITSNPSPYCPDCKRTLHLSSGKAWELFKNDKDGFERCFQVSNRFAVKCHRDGANGGYSCVLCSENASVETVCGDVKALIKHIWEDHDASELKREEDITEVIESIERRRDSGLDYDAPRSSRRSGSWGSRRRPSRPDIEREVEALEIRRSSRR</sequence>
<dbReference type="AlphaFoldDB" id="A0A6A6AML1"/>
<feature type="region of interest" description="Disordered" evidence="1">
    <location>
        <begin position="382"/>
        <end position="424"/>
    </location>
</feature>
<organism evidence="2 3">
    <name type="scientific">Dothidotthia symphoricarpi CBS 119687</name>
    <dbReference type="NCBI Taxonomy" id="1392245"/>
    <lineage>
        <taxon>Eukaryota</taxon>
        <taxon>Fungi</taxon>
        <taxon>Dikarya</taxon>
        <taxon>Ascomycota</taxon>
        <taxon>Pezizomycotina</taxon>
        <taxon>Dothideomycetes</taxon>
        <taxon>Pleosporomycetidae</taxon>
        <taxon>Pleosporales</taxon>
        <taxon>Dothidotthiaceae</taxon>
        <taxon>Dothidotthia</taxon>
    </lineage>
</organism>
<dbReference type="OrthoDB" id="5309037at2759"/>
<accession>A0A6A6AML1</accession>
<name>A0A6A6AML1_9PLEO</name>
<dbReference type="Proteomes" id="UP000799771">
    <property type="component" value="Unassembled WGS sequence"/>
</dbReference>
<dbReference type="GeneID" id="54405229"/>
<evidence type="ECO:0000313" key="2">
    <source>
        <dbReference type="EMBL" id="KAF2132413.1"/>
    </source>
</evidence>
<keyword evidence="3" id="KW-1185">Reference proteome</keyword>
<dbReference type="PANTHER" id="PTHR42354">
    <property type="entry name" value="C2H2-TYPE DOMAIN-CONTAINING PROTEIN"/>
    <property type="match status" value="1"/>
</dbReference>
<gene>
    <name evidence="2" type="ORF">P153DRAFT_311407</name>
</gene>
<dbReference type="PANTHER" id="PTHR42354:SF1">
    <property type="entry name" value="C2H2-TYPE DOMAIN-CONTAINING PROTEIN"/>
    <property type="match status" value="1"/>
</dbReference>
<evidence type="ECO:0000256" key="1">
    <source>
        <dbReference type="SAM" id="MobiDB-lite"/>
    </source>
</evidence>
<feature type="compositionally biased region" description="Basic and acidic residues" evidence="1">
    <location>
        <begin position="405"/>
        <end position="424"/>
    </location>
</feature>
<dbReference type="EMBL" id="ML977501">
    <property type="protein sequence ID" value="KAF2132413.1"/>
    <property type="molecule type" value="Genomic_DNA"/>
</dbReference>
<reference evidence="2" key="1">
    <citation type="journal article" date="2020" name="Stud. Mycol.">
        <title>101 Dothideomycetes genomes: a test case for predicting lifestyles and emergence of pathogens.</title>
        <authorList>
            <person name="Haridas S."/>
            <person name="Albert R."/>
            <person name="Binder M."/>
            <person name="Bloem J."/>
            <person name="Labutti K."/>
            <person name="Salamov A."/>
            <person name="Andreopoulos B."/>
            <person name="Baker S."/>
            <person name="Barry K."/>
            <person name="Bills G."/>
            <person name="Bluhm B."/>
            <person name="Cannon C."/>
            <person name="Castanera R."/>
            <person name="Culley D."/>
            <person name="Daum C."/>
            <person name="Ezra D."/>
            <person name="Gonzalez J."/>
            <person name="Henrissat B."/>
            <person name="Kuo A."/>
            <person name="Liang C."/>
            <person name="Lipzen A."/>
            <person name="Lutzoni F."/>
            <person name="Magnuson J."/>
            <person name="Mondo S."/>
            <person name="Nolan M."/>
            <person name="Ohm R."/>
            <person name="Pangilinan J."/>
            <person name="Park H.-J."/>
            <person name="Ramirez L."/>
            <person name="Alfaro M."/>
            <person name="Sun H."/>
            <person name="Tritt A."/>
            <person name="Yoshinaga Y."/>
            <person name="Zwiers L.-H."/>
            <person name="Turgeon B."/>
            <person name="Goodwin S."/>
            <person name="Spatafora J."/>
            <person name="Crous P."/>
            <person name="Grigoriev I."/>
        </authorList>
    </citation>
    <scope>NUCLEOTIDE SEQUENCE</scope>
    <source>
        <strain evidence="2">CBS 119687</strain>
    </source>
</reference>
<proteinExistence type="predicted"/>
<dbReference type="RefSeq" id="XP_033526800.1">
    <property type="nucleotide sequence ID" value="XM_033664797.1"/>
</dbReference>
<protein>
    <submittedName>
        <fullName evidence="2">Uncharacterized protein</fullName>
    </submittedName>
</protein>
<evidence type="ECO:0000313" key="3">
    <source>
        <dbReference type="Proteomes" id="UP000799771"/>
    </source>
</evidence>